<dbReference type="PIRSF" id="PIRSF000777">
    <property type="entry name" value="RNA_polIII_C31"/>
    <property type="match status" value="1"/>
</dbReference>
<dbReference type="InterPro" id="IPR024661">
    <property type="entry name" value="RNA_pol_III_Rpc31"/>
</dbReference>
<dbReference type="Proteomes" id="UP000789831">
    <property type="component" value="Unassembled WGS sequence"/>
</dbReference>
<dbReference type="AlphaFoldDB" id="A0A9N8UX30"/>
<name>A0A9N8UX30_9GLOM</name>
<dbReference type="GO" id="GO:0006383">
    <property type="term" value="P:transcription by RNA polymerase III"/>
    <property type="evidence" value="ECO:0007669"/>
    <property type="project" value="UniProtKB-UniRule"/>
</dbReference>
<gene>
    <name evidence="6" type="ORF">AGERDE_LOCUS10</name>
</gene>
<dbReference type="Pfam" id="PF11705">
    <property type="entry name" value="RNA_pol_3_Rpc31"/>
    <property type="match status" value="1"/>
</dbReference>
<keyword evidence="7" id="KW-1185">Reference proteome</keyword>
<evidence type="ECO:0000256" key="3">
    <source>
        <dbReference type="ARBA" id="ARBA00023242"/>
    </source>
</evidence>
<feature type="compositionally biased region" description="Basic and acidic residues" evidence="5">
    <location>
        <begin position="58"/>
        <end position="70"/>
    </location>
</feature>
<feature type="compositionally biased region" description="Acidic residues" evidence="5">
    <location>
        <begin position="175"/>
        <end position="197"/>
    </location>
</feature>
<evidence type="ECO:0000313" key="7">
    <source>
        <dbReference type="Proteomes" id="UP000789831"/>
    </source>
</evidence>
<comment type="similarity">
    <text evidence="2 4">Belongs to the eukaryotic RPC7 RNA polymerase subunit family.</text>
</comment>
<evidence type="ECO:0000256" key="2">
    <source>
        <dbReference type="ARBA" id="ARBA00008352"/>
    </source>
</evidence>
<feature type="region of interest" description="Disordered" evidence="5">
    <location>
        <begin position="165"/>
        <end position="204"/>
    </location>
</feature>
<comment type="caution">
    <text evidence="6">The sequence shown here is derived from an EMBL/GenBank/DDBJ whole genome shotgun (WGS) entry which is preliminary data.</text>
</comment>
<feature type="compositionally biased region" description="Basic and acidic residues" evidence="5">
    <location>
        <begin position="165"/>
        <end position="174"/>
    </location>
</feature>
<comment type="subcellular location">
    <subcellularLocation>
        <location evidence="1 4">Nucleus</location>
    </subcellularLocation>
</comment>
<accession>A0A9N8UX30</accession>
<evidence type="ECO:0000313" key="6">
    <source>
        <dbReference type="EMBL" id="CAG8433013.1"/>
    </source>
</evidence>
<organism evidence="6 7">
    <name type="scientific">Ambispora gerdemannii</name>
    <dbReference type="NCBI Taxonomy" id="144530"/>
    <lineage>
        <taxon>Eukaryota</taxon>
        <taxon>Fungi</taxon>
        <taxon>Fungi incertae sedis</taxon>
        <taxon>Mucoromycota</taxon>
        <taxon>Glomeromycotina</taxon>
        <taxon>Glomeromycetes</taxon>
        <taxon>Archaeosporales</taxon>
        <taxon>Ambisporaceae</taxon>
        <taxon>Ambispora</taxon>
    </lineage>
</organism>
<proteinExistence type="inferred from homology"/>
<dbReference type="OrthoDB" id="5377312at2759"/>
<reference evidence="6" key="1">
    <citation type="submission" date="2021-06" db="EMBL/GenBank/DDBJ databases">
        <authorList>
            <person name="Kallberg Y."/>
            <person name="Tangrot J."/>
            <person name="Rosling A."/>
        </authorList>
    </citation>
    <scope>NUCLEOTIDE SEQUENCE</scope>
    <source>
        <strain evidence="6">MT106</strain>
    </source>
</reference>
<feature type="region of interest" description="Disordered" evidence="5">
    <location>
        <begin position="1"/>
        <end position="41"/>
    </location>
</feature>
<sequence>MHSSSRGRGGGRGAFRRGGRGGRGGSSGRGRRTPGPLDGVSWSELQKMYTPEGPIDAFPERELSSIKRPNDDEEEMMKFLFDFKAALKDTAYYCSTQKSKPVLQRYRDEIRPQKPRPSLRDITTELEFFPEELHGVIDPSKIFTAEARRKKARVDINTKLDELLVAESKEKPPEERDDENYFDNGEVDDTLGDDEGNGESYYDG</sequence>
<keyword evidence="3 4" id="KW-0539">Nucleus</keyword>
<feature type="region of interest" description="Disordered" evidence="5">
    <location>
        <begin position="51"/>
        <end position="70"/>
    </location>
</feature>
<evidence type="ECO:0000256" key="5">
    <source>
        <dbReference type="SAM" id="MobiDB-lite"/>
    </source>
</evidence>
<evidence type="ECO:0000256" key="4">
    <source>
        <dbReference type="PIRNR" id="PIRNR000777"/>
    </source>
</evidence>
<dbReference type="GO" id="GO:0005666">
    <property type="term" value="C:RNA polymerase III complex"/>
    <property type="evidence" value="ECO:0007669"/>
    <property type="project" value="UniProtKB-UniRule"/>
</dbReference>
<protein>
    <recommendedName>
        <fullName evidence="4">DNA-directed RNA polymerase III subunit</fullName>
    </recommendedName>
</protein>
<comment type="function">
    <text evidence="4">DNA-dependent RNA polymerase catalyzes the transcription of DNA into RNA using the four ribonucleoside triphosphates as substrates. Specific peripheric component of RNA polymerase III which synthesizes small RNAs, such as 5S rRNA and tRNAs.</text>
</comment>
<comment type="subunit">
    <text evidence="4">Component of the RNA polymerase III (Pol III) complex.</text>
</comment>
<dbReference type="EMBL" id="CAJVPL010000001">
    <property type="protein sequence ID" value="CAG8433013.1"/>
    <property type="molecule type" value="Genomic_DNA"/>
</dbReference>
<evidence type="ECO:0000256" key="1">
    <source>
        <dbReference type="ARBA" id="ARBA00004123"/>
    </source>
</evidence>